<reference evidence="1 2" key="1">
    <citation type="submission" date="2018-01" db="EMBL/GenBank/DDBJ databases">
        <title>Comparison of the Chinese Bamboo Partridge and Red Junglefowl genome sequences highlights the importance of demography in genome evolution.</title>
        <authorList>
            <person name="Tiley G.P."/>
            <person name="Kimball R.T."/>
            <person name="Braun E.L."/>
            <person name="Burleigh J.G."/>
        </authorList>
    </citation>
    <scope>NUCLEOTIDE SEQUENCE [LARGE SCALE GENOMIC DNA]</scope>
    <source>
        <strain evidence="1">RTK389</strain>
        <tissue evidence="1">Blood</tissue>
    </source>
</reference>
<dbReference type="AlphaFoldDB" id="A0A2P4TFX7"/>
<accession>A0A2P4TFX7</accession>
<proteinExistence type="predicted"/>
<feature type="non-terminal residue" evidence="1">
    <location>
        <position position="1"/>
    </location>
</feature>
<dbReference type="Proteomes" id="UP000237246">
    <property type="component" value="Unassembled WGS sequence"/>
</dbReference>
<comment type="caution">
    <text evidence="1">The sequence shown here is derived from an EMBL/GenBank/DDBJ whole genome shotgun (WGS) entry which is preliminary data.</text>
</comment>
<name>A0A2P4TFX7_BAMTH</name>
<dbReference type="EMBL" id="PPHD01000640">
    <property type="protein sequence ID" value="POI35261.1"/>
    <property type="molecule type" value="Genomic_DNA"/>
</dbReference>
<gene>
    <name evidence="1" type="ORF">CIB84_000985</name>
</gene>
<evidence type="ECO:0000313" key="1">
    <source>
        <dbReference type="EMBL" id="POI35261.1"/>
    </source>
</evidence>
<sequence>SKATTVGDMNGLKSLSGSKISKNKIFLLPLACNTQLEINVNLGSLFIFLFIFPQVRLDHNGKFYNAHIQEVCSENGPVVVFVEELGAK</sequence>
<keyword evidence="2" id="KW-1185">Reference proteome</keyword>
<dbReference type="OrthoDB" id="20273at2759"/>
<organism evidence="1 2">
    <name type="scientific">Bambusicola thoracicus</name>
    <name type="common">Chinese bamboo-partridge</name>
    <name type="synonym">Perdix thoracica</name>
    <dbReference type="NCBI Taxonomy" id="9083"/>
    <lineage>
        <taxon>Eukaryota</taxon>
        <taxon>Metazoa</taxon>
        <taxon>Chordata</taxon>
        <taxon>Craniata</taxon>
        <taxon>Vertebrata</taxon>
        <taxon>Euteleostomi</taxon>
        <taxon>Archelosauria</taxon>
        <taxon>Archosauria</taxon>
        <taxon>Dinosauria</taxon>
        <taxon>Saurischia</taxon>
        <taxon>Theropoda</taxon>
        <taxon>Coelurosauria</taxon>
        <taxon>Aves</taxon>
        <taxon>Neognathae</taxon>
        <taxon>Galloanserae</taxon>
        <taxon>Galliformes</taxon>
        <taxon>Phasianidae</taxon>
        <taxon>Perdicinae</taxon>
        <taxon>Bambusicola</taxon>
    </lineage>
</organism>
<protein>
    <submittedName>
        <fullName evidence="1">Uncharacterized protein</fullName>
    </submittedName>
</protein>
<evidence type="ECO:0000313" key="2">
    <source>
        <dbReference type="Proteomes" id="UP000237246"/>
    </source>
</evidence>